<proteinExistence type="inferred from homology"/>
<dbReference type="GO" id="GO:0016020">
    <property type="term" value="C:membrane"/>
    <property type="evidence" value="ECO:0007669"/>
    <property type="project" value="UniProtKB-SubCell"/>
</dbReference>
<keyword evidence="7" id="KW-1185">Reference proteome</keyword>
<keyword evidence="5" id="KW-0472">Membrane</keyword>
<evidence type="ECO:0000256" key="4">
    <source>
        <dbReference type="ARBA" id="ARBA00022989"/>
    </source>
</evidence>
<evidence type="ECO:0000313" key="6">
    <source>
        <dbReference type="EMBL" id="KAG8376767.1"/>
    </source>
</evidence>
<keyword evidence="3" id="KW-0812">Transmembrane</keyword>
<comment type="subcellular location">
    <subcellularLocation>
        <location evidence="1">Membrane</location>
    </subcellularLocation>
</comment>
<evidence type="ECO:0000256" key="2">
    <source>
        <dbReference type="ARBA" id="ARBA00009074"/>
    </source>
</evidence>
<accession>A0AAV6X7Z7</accession>
<dbReference type="AlphaFoldDB" id="A0AAV6X7Z7"/>
<sequence>MLSCMKSYSQGYSADNTPTSSSSQLSPTINLSQEYALAVQSNSFGEIRRTFDKDQNVDVERVNVFEEPQLLEVEQVLRPSRECVQEALSPIRPNSLTYTFFEHTERTFRLCFLIYQRVRHARVLYTPIHNLLDDLSLDFDSKGYFLSHSQCKLAFNVFLQFDSLENPFLLPDSHNFNDIRRCFSQLRLQLDPLLRKSRSTGSALRSIAASVGVAISAVTTALATIVAGPICPTILPLDMTKKGMVHLNTAAIGVYVLEKELDTIGSLVARLHGEVEDDKHTIRPGLERGMDRYMIQEILKQLRRNRLSFVQQLVVLEDHLFLYFAAINRSRSQLLQEILLHQNPV</sequence>
<organism evidence="6 7">
    <name type="scientific">Buddleja alternifolia</name>
    <dbReference type="NCBI Taxonomy" id="168488"/>
    <lineage>
        <taxon>Eukaryota</taxon>
        <taxon>Viridiplantae</taxon>
        <taxon>Streptophyta</taxon>
        <taxon>Embryophyta</taxon>
        <taxon>Tracheophyta</taxon>
        <taxon>Spermatophyta</taxon>
        <taxon>Magnoliopsida</taxon>
        <taxon>eudicotyledons</taxon>
        <taxon>Gunneridae</taxon>
        <taxon>Pentapetalae</taxon>
        <taxon>asterids</taxon>
        <taxon>lamiids</taxon>
        <taxon>Lamiales</taxon>
        <taxon>Scrophulariaceae</taxon>
        <taxon>Buddlejeae</taxon>
        <taxon>Buddleja</taxon>
    </lineage>
</organism>
<dbReference type="PANTHER" id="PTHR31113:SF5">
    <property type="entry name" value="OS04G0405700 PROTEIN"/>
    <property type="match status" value="1"/>
</dbReference>
<evidence type="ECO:0000256" key="1">
    <source>
        <dbReference type="ARBA" id="ARBA00004370"/>
    </source>
</evidence>
<dbReference type="InterPro" id="IPR007749">
    <property type="entry name" value="DUF677"/>
</dbReference>
<reference evidence="6" key="1">
    <citation type="submission" date="2019-10" db="EMBL/GenBank/DDBJ databases">
        <authorList>
            <person name="Zhang R."/>
            <person name="Pan Y."/>
            <person name="Wang J."/>
            <person name="Ma R."/>
            <person name="Yu S."/>
        </authorList>
    </citation>
    <scope>NUCLEOTIDE SEQUENCE</scope>
    <source>
        <strain evidence="6">LA-IB0</strain>
        <tissue evidence="6">Leaf</tissue>
    </source>
</reference>
<keyword evidence="4" id="KW-1133">Transmembrane helix</keyword>
<name>A0AAV6X7Z7_9LAMI</name>
<dbReference type="PANTHER" id="PTHR31113">
    <property type="entry name" value="UPF0496 PROTEIN 3-RELATED"/>
    <property type="match status" value="1"/>
</dbReference>
<comment type="similarity">
    <text evidence="2">Belongs to the UPF0496 family.</text>
</comment>
<dbReference type="Proteomes" id="UP000826271">
    <property type="component" value="Unassembled WGS sequence"/>
</dbReference>
<evidence type="ECO:0000313" key="7">
    <source>
        <dbReference type="Proteomes" id="UP000826271"/>
    </source>
</evidence>
<protein>
    <submittedName>
        <fullName evidence="6">Uncharacterized protein</fullName>
    </submittedName>
</protein>
<evidence type="ECO:0000256" key="3">
    <source>
        <dbReference type="ARBA" id="ARBA00022692"/>
    </source>
</evidence>
<gene>
    <name evidence="6" type="ORF">BUALT_Bualt09G0098100</name>
</gene>
<dbReference type="EMBL" id="WHWC01000009">
    <property type="protein sequence ID" value="KAG8376767.1"/>
    <property type="molecule type" value="Genomic_DNA"/>
</dbReference>
<evidence type="ECO:0000256" key="5">
    <source>
        <dbReference type="ARBA" id="ARBA00023136"/>
    </source>
</evidence>
<comment type="caution">
    <text evidence="6">The sequence shown here is derived from an EMBL/GenBank/DDBJ whole genome shotgun (WGS) entry which is preliminary data.</text>
</comment>